<dbReference type="EMBL" id="FOWD01000062">
    <property type="protein sequence ID" value="SFO66673.1"/>
    <property type="molecule type" value="Genomic_DNA"/>
</dbReference>
<proteinExistence type="inferred from homology"/>
<dbReference type="GO" id="GO:0046872">
    <property type="term" value="F:metal ion binding"/>
    <property type="evidence" value="ECO:0007669"/>
    <property type="project" value="UniProtKB-KW"/>
</dbReference>
<dbReference type="InterPro" id="IPR008300">
    <property type="entry name" value="PTAC"/>
</dbReference>
<evidence type="ECO:0000256" key="10">
    <source>
        <dbReference type="PIRNR" id="PIRNR010130"/>
    </source>
</evidence>
<keyword evidence="6" id="KW-0479">Metal-binding</keyword>
<protein>
    <recommendedName>
        <fullName evidence="4 10">Phosphate propanoyltransferase</fullName>
        <ecNumber evidence="3 10">2.3.1.222</ecNumber>
    </recommendedName>
</protein>
<evidence type="ECO:0000256" key="2">
    <source>
        <dbReference type="ARBA" id="ARBA00007342"/>
    </source>
</evidence>
<accession>A0A1I5J217</accession>
<name>A0A1I5J217_9FIRM</name>
<dbReference type="GO" id="GO:0016747">
    <property type="term" value="F:acyltransferase activity, transferring groups other than amino-acyl groups"/>
    <property type="evidence" value="ECO:0007669"/>
    <property type="project" value="InterPro"/>
</dbReference>
<keyword evidence="8 10" id="KW-0012">Acyltransferase</keyword>
<evidence type="ECO:0000256" key="3">
    <source>
        <dbReference type="ARBA" id="ARBA00012206"/>
    </source>
</evidence>
<dbReference type="NCBIfam" id="NF011652">
    <property type="entry name" value="PRK15070.1"/>
    <property type="match status" value="1"/>
</dbReference>
<evidence type="ECO:0000256" key="7">
    <source>
        <dbReference type="ARBA" id="ARBA00022833"/>
    </source>
</evidence>
<dbReference type="PANTHER" id="PTHR39453">
    <property type="entry name" value="PHOSPHATE PROPANOYLTRANSFERASE"/>
    <property type="match status" value="1"/>
</dbReference>
<sequence length="220" mass="24385">MKYDKSTVEMVTRLVMDNLEAIMSQETNTPKDKVPVGISARHVHLERQHLDILFGKDYRLTFLKPLSQPGQFAAEETIEIIGPKGILPSVRILGPERKQTQVEVAMTDARKLGIKPPVRTSGELSGTPGITLRGPKGEITILEGVIIADRHIHMTPDDARRYNVKDGQKVKVLTEGEKGGIMHNVTIRVSEKYALDCHIDTDDANAFLISQGQIVTIISE</sequence>
<keyword evidence="7" id="KW-0862">Zinc</keyword>
<dbReference type="STRING" id="1527.SAMN04489757_16210"/>
<dbReference type="UniPathway" id="UPA00621"/>
<comment type="function">
    <text evidence="10">Involved in 1,2-propanediol (1,2-PD) degradation by catalyzing the conversion of propanoyl-CoA to propanoyl-phosphate.</text>
</comment>
<dbReference type="GO" id="GO:0051144">
    <property type="term" value="P:1,2-propanediol catabolic process"/>
    <property type="evidence" value="ECO:0007669"/>
    <property type="project" value="UniProtKB-UniPathway"/>
</dbReference>
<comment type="pathway">
    <text evidence="10">Polyol metabolism; 1,2-propanediol degradation.</text>
</comment>
<evidence type="ECO:0000313" key="12">
    <source>
        <dbReference type="Proteomes" id="UP000198806"/>
    </source>
</evidence>
<keyword evidence="5 10" id="KW-0808">Transferase</keyword>
<evidence type="ECO:0000256" key="9">
    <source>
        <dbReference type="ARBA" id="ARBA00047589"/>
    </source>
</evidence>
<evidence type="ECO:0000256" key="8">
    <source>
        <dbReference type="ARBA" id="ARBA00023315"/>
    </source>
</evidence>
<reference evidence="11 12" key="1">
    <citation type="submission" date="2016-10" db="EMBL/GenBank/DDBJ databases">
        <authorList>
            <person name="de Groot N.N."/>
        </authorList>
    </citation>
    <scope>NUCLEOTIDE SEQUENCE [LARGE SCALE GENOMIC DNA]</scope>
    <source>
        <strain evidence="11 12">DSM 1283</strain>
    </source>
</reference>
<dbReference type="Pfam" id="PF06130">
    <property type="entry name" value="PTAC"/>
    <property type="match status" value="1"/>
</dbReference>
<dbReference type="AlphaFoldDB" id="A0A1I5J217"/>
<gene>
    <name evidence="11" type="ORF">SAMN04489757_16210</name>
</gene>
<dbReference type="OrthoDB" id="9784365at2"/>
<dbReference type="EC" id="2.3.1.222" evidence="3 10"/>
<evidence type="ECO:0000256" key="4">
    <source>
        <dbReference type="ARBA" id="ARBA00020837"/>
    </source>
</evidence>
<evidence type="ECO:0000313" key="11">
    <source>
        <dbReference type="EMBL" id="SFO66673.1"/>
    </source>
</evidence>
<dbReference type="RefSeq" id="WP_091689188.1">
    <property type="nucleotide sequence ID" value="NZ_BAABFM010000058.1"/>
</dbReference>
<evidence type="ECO:0000256" key="6">
    <source>
        <dbReference type="ARBA" id="ARBA00022723"/>
    </source>
</evidence>
<dbReference type="PIRSF" id="PIRSF010130">
    <property type="entry name" value="PduL"/>
    <property type="match status" value="1"/>
</dbReference>
<evidence type="ECO:0000256" key="5">
    <source>
        <dbReference type="ARBA" id="ARBA00022679"/>
    </source>
</evidence>
<comment type="cofactor">
    <cofactor evidence="1">
        <name>Zn(2+)</name>
        <dbReference type="ChEBI" id="CHEBI:29105"/>
    </cofactor>
</comment>
<keyword evidence="12" id="KW-1185">Reference proteome</keyword>
<organism evidence="11 12">
    <name type="scientific">Anaerocolumna aminovalerica</name>
    <dbReference type="NCBI Taxonomy" id="1527"/>
    <lineage>
        <taxon>Bacteria</taxon>
        <taxon>Bacillati</taxon>
        <taxon>Bacillota</taxon>
        <taxon>Clostridia</taxon>
        <taxon>Lachnospirales</taxon>
        <taxon>Lachnospiraceae</taxon>
        <taxon>Anaerocolumna</taxon>
    </lineage>
</organism>
<comment type="catalytic activity">
    <reaction evidence="9 10">
        <text>propanoyl-CoA + phosphate = propanoyl phosphate + CoA</text>
        <dbReference type="Rhea" id="RHEA:28046"/>
        <dbReference type="ChEBI" id="CHEBI:43474"/>
        <dbReference type="ChEBI" id="CHEBI:57287"/>
        <dbReference type="ChEBI" id="CHEBI:57392"/>
        <dbReference type="ChEBI" id="CHEBI:58933"/>
        <dbReference type="EC" id="2.3.1.222"/>
    </reaction>
</comment>
<evidence type="ECO:0000256" key="1">
    <source>
        <dbReference type="ARBA" id="ARBA00001947"/>
    </source>
</evidence>
<comment type="similarity">
    <text evidence="2 10">Belongs to the PduL family.</text>
</comment>
<dbReference type="PANTHER" id="PTHR39453:SF1">
    <property type="entry name" value="PHOSPHATE PROPANOYLTRANSFERASE"/>
    <property type="match status" value="1"/>
</dbReference>
<dbReference type="Proteomes" id="UP000198806">
    <property type="component" value="Unassembled WGS sequence"/>
</dbReference>